<proteinExistence type="predicted"/>
<protein>
    <submittedName>
        <fullName evidence="1">Uncharacterized protein</fullName>
    </submittedName>
</protein>
<reference evidence="1" key="2">
    <citation type="journal article" date="2015" name="Fish Shellfish Immunol.">
        <title>Early steps in the European eel (Anguilla anguilla)-Vibrio vulnificus interaction in the gills: Role of the RtxA13 toxin.</title>
        <authorList>
            <person name="Callol A."/>
            <person name="Pajuelo D."/>
            <person name="Ebbesson L."/>
            <person name="Teles M."/>
            <person name="MacKenzie S."/>
            <person name="Amaro C."/>
        </authorList>
    </citation>
    <scope>NUCLEOTIDE SEQUENCE</scope>
</reference>
<sequence length="57" mass="6248">MAASLQRALAGGPPLRTPGSLLPTQRACTSWQFQGWPQPAPPVWPSWLALPLDIFYC</sequence>
<dbReference type="EMBL" id="GBXM01005632">
    <property type="protein sequence ID" value="JAI02946.1"/>
    <property type="molecule type" value="Transcribed_RNA"/>
</dbReference>
<dbReference type="AlphaFoldDB" id="A0A0E9XM82"/>
<evidence type="ECO:0000313" key="1">
    <source>
        <dbReference type="EMBL" id="JAI02946.1"/>
    </source>
</evidence>
<organism evidence="1">
    <name type="scientific">Anguilla anguilla</name>
    <name type="common">European freshwater eel</name>
    <name type="synonym">Muraena anguilla</name>
    <dbReference type="NCBI Taxonomy" id="7936"/>
    <lineage>
        <taxon>Eukaryota</taxon>
        <taxon>Metazoa</taxon>
        <taxon>Chordata</taxon>
        <taxon>Craniata</taxon>
        <taxon>Vertebrata</taxon>
        <taxon>Euteleostomi</taxon>
        <taxon>Actinopterygii</taxon>
        <taxon>Neopterygii</taxon>
        <taxon>Teleostei</taxon>
        <taxon>Anguilliformes</taxon>
        <taxon>Anguillidae</taxon>
        <taxon>Anguilla</taxon>
    </lineage>
</organism>
<reference evidence="1" key="1">
    <citation type="submission" date="2014-11" db="EMBL/GenBank/DDBJ databases">
        <authorList>
            <person name="Amaro Gonzalez C."/>
        </authorList>
    </citation>
    <scope>NUCLEOTIDE SEQUENCE</scope>
</reference>
<accession>A0A0E9XM82</accession>
<name>A0A0E9XM82_ANGAN</name>